<organism evidence="2 3">
    <name type="scientific">Chitinophaga terrae</name>
    <name type="common">ex Kim and Jung 2007</name>
    <dbReference type="NCBI Taxonomy" id="408074"/>
    <lineage>
        <taxon>Bacteria</taxon>
        <taxon>Pseudomonadati</taxon>
        <taxon>Bacteroidota</taxon>
        <taxon>Chitinophagia</taxon>
        <taxon>Chitinophagales</taxon>
        <taxon>Chitinophagaceae</taxon>
        <taxon>Chitinophaga</taxon>
    </lineage>
</organism>
<accession>A0A1H3X8U5</accession>
<keyword evidence="1" id="KW-0732">Signal</keyword>
<dbReference type="AlphaFoldDB" id="A0A1H3X8U5"/>
<gene>
    <name evidence="2" type="ORF">SAMN05660909_00295</name>
</gene>
<proteinExistence type="predicted"/>
<name>A0A1H3X8U5_9BACT</name>
<dbReference type="Proteomes" id="UP000199656">
    <property type="component" value="Unassembled WGS sequence"/>
</dbReference>
<evidence type="ECO:0000256" key="1">
    <source>
        <dbReference type="SAM" id="SignalP"/>
    </source>
</evidence>
<feature type="chain" id="PRO_5011433583" evidence="1">
    <location>
        <begin position="23"/>
        <end position="82"/>
    </location>
</feature>
<evidence type="ECO:0000313" key="2">
    <source>
        <dbReference type="EMBL" id="SDZ95074.1"/>
    </source>
</evidence>
<feature type="signal peptide" evidence="1">
    <location>
        <begin position="1"/>
        <end position="22"/>
    </location>
</feature>
<reference evidence="3" key="1">
    <citation type="submission" date="2016-10" db="EMBL/GenBank/DDBJ databases">
        <authorList>
            <person name="Varghese N."/>
            <person name="Submissions S."/>
        </authorList>
    </citation>
    <scope>NUCLEOTIDE SEQUENCE [LARGE SCALE GENOMIC DNA]</scope>
    <source>
        <strain evidence="3">DSM 23920</strain>
    </source>
</reference>
<protein>
    <submittedName>
        <fullName evidence="2">Uncharacterized protein</fullName>
    </submittedName>
</protein>
<keyword evidence="3" id="KW-1185">Reference proteome</keyword>
<dbReference type="EMBL" id="FNRL01000001">
    <property type="protein sequence ID" value="SDZ95074.1"/>
    <property type="molecule type" value="Genomic_DNA"/>
</dbReference>
<dbReference type="STRING" id="408074.SAMN05660909_00295"/>
<evidence type="ECO:0000313" key="3">
    <source>
        <dbReference type="Proteomes" id="UP000199656"/>
    </source>
</evidence>
<sequence>MKQAKFVFTATAVLAVVGAAVALNARSNQKTIFTKAGGACTVPSVGVFSTYPAASTVVPLLSYATVSGPCIITTRVSKTANE</sequence>